<organism evidence="1 2">
    <name type="scientific">Candidatus Sulfurimonas baltica</name>
    <dbReference type="NCBI Taxonomy" id="2740404"/>
    <lineage>
        <taxon>Bacteria</taxon>
        <taxon>Pseudomonadati</taxon>
        <taxon>Campylobacterota</taxon>
        <taxon>Epsilonproteobacteria</taxon>
        <taxon>Campylobacterales</taxon>
        <taxon>Sulfurimonadaceae</taxon>
        <taxon>Sulfurimonas</taxon>
    </lineage>
</organism>
<evidence type="ECO:0000313" key="2">
    <source>
        <dbReference type="Proteomes" id="UP000593994"/>
    </source>
</evidence>
<evidence type="ECO:0000313" key="1">
    <source>
        <dbReference type="EMBL" id="QOY51043.1"/>
    </source>
</evidence>
<dbReference type="AlphaFoldDB" id="A0A7S7RM41"/>
<proteinExistence type="predicted"/>
<dbReference type="EMBL" id="CP054492">
    <property type="protein sequence ID" value="QOY51043.1"/>
    <property type="molecule type" value="Genomic_DNA"/>
</dbReference>
<name>A0A7S7RM41_9BACT</name>
<sequence>MNYEFEEDEEPTWLVKQREDALIAESSYAKNEKIIYKKGDQVGNFLFVNYNKFKNRATFECQECGRKFTYNIYSIKSKKKCKWYKFHDKRFKPKENSEKSMELSDD</sequence>
<accession>A0A7S7RM41</accession>
<dbReference type="Proteomes" id="UP000593994">
    <property type="component" value="Chromosome"/>
</dbReference>
<dbReference type="KEGG" id="sbal:HUE88_07785"/>
<dbReference type="RefSeq" id="WP_194368158.1">
    <property type="nucleotide sequence ID" value="NZ_CP054492.1"/>
</dbReference>
<protein>
    <submittedName>
        <fullName evidence="1">Uncharacterized protein</fullName>
    </submittedName>
</protein>
<keyword evidence="2" id="KW-1185">Reference proteome</keyword>
<reference evidence="1 2" key="1">
    <citation type="submission" date="2020-05" db="EMBL/GenBank/DDBJ databases">
        <title>Sulfurimonas marisnigri, sp. nov., and Sulfurimonas baltica, sp. nov., manganese oxide reducing chemolithoautotrophs of the class Epsilonproteobacteria isolated from the pelagic redoxclines of the Black and Baltic Seas and emended description of the genus Sulfurimonas.</title>
        <authorList>
            <person name="Henkel J.V."/>
            <person name="Laudan C."/>
            <person name="Werner J."/>
            <person name="Neu T."/>
            <person name="Plewe S."/>
            <person name="Sproer C."/>
            <person name="Bunk B."/>
            <person name="Schulz-Vogt H.N."/>
        </authorList>
    </citation>
    <scope>NUCLEOTIDE SEQUENCE [LARGE SCALE GENOMIC DNA]</scope>
    <source>
        <strain evidence="1 2">GD2</strain>
    </source>
</reference>
<gene>
    <name evidence="1" type="ORF">HUE88_07785</name>
</gene>